<proteinExistence type="predicted"/>
<organism evidence="3 4">
    <name type="scientific">Actinomadura yumaensis</name>
    <dbReference type="NCBI Taxonomy" id="111807"/>
    <lineage>
        <taxon>Bacteria</taxon>
        <taxon>Bacillati</taxon>
        <taxon>Actinomycetota</taxon>
        <taxon>Actinomycetes</taxon>
        <taxon>Streptosporangiales</taxon>
        <taxon>Thermomonosporaceae</taxon>
        <taxon>Actinomadura</taxon>
    </lineage>
</organism>
<dbReference type="Proteomes" id="UP001596380">
    <property type="component" value="Unassembled WGS sequence"/>
</dbReference>
<dbReference type="InterPro" id="IPR011528">
    <property type="entry name" value="NERD"/>
</dbReference>
<feature type="domain" description="NERD" evidence="2">
    <location>
        <begin position="28"/>
        <end position="120"/>
    </location>
</feature>
<sequence>MSGSGRPVSRPPRPVQRWFQEGLDHVKALMPDVEPYRAWALFSFVAPSGRVHEFDLFVATPGGLYLVELKARPGRVVNNGATWTFNGPDRPRTIRNPLPLTDWKSKELRSRLSWGAREPGFFSVRVPRAEPAVFLTAEPGLGPGRRPAHPRVRPRRPTNRSRPHLARPVGPRRTSSAGSPPIPKAARGWGLLLPGGKPLSLYHQLHDCAALLADARLSERCGESHGVRRVRLDELGSRQDCVACLLCIRRRITPSSEAAQWTPGPNVTKARALYGERTR</sequence>
<keyword evidence="4" id="KW-1185">Reference proteome</keyword>
<dbReference type="EMBL" id="JBHSXS010000013">
    <property type="protein sequence ID" value="MFC6882512.1"/>
    <property type="molecule type" value="Genomic_DNA"/>
</dbReference>
<evidence type="ECO:0000313" key="3">
    <source>
        <dbReference type="EMBL" id="MFC6882512.1"/>
    </source>
</evidence>
<protein>
    <submittedName>
        <fullName evidence="3">NERD domain-containing protein</fullName>
    </submittedName>
</protein>
<reference evidence="4" key="1">
    <citation type="journal article" date="2019" name="Int. J. Syst. Evol. Microbiol.">
        <title>The Global Catalogue of Microorganisms (GCM) 10K type strain sequencing project: providing services to taxonomists for standard genome sequencing and annotation.</title>
        <authorList>
            <consortium name="The Broad Institute Genomics Platform"/>
            <consortium name="The Broad Institute Genome Sequencing Center for Infectious Disease"/>
            <person name="Wu L."/>
            <person name="Ma J."/>
        </authorList>
    </citation>
    <scope>NUCLEOTIDE SEQUENCE [LARGE SCALE GENOMIC DNA]</scope>
    <source>
        <strain evidence="4">JCM 3369</strain>
    </source>
</reference>
<accession>A0ABW2CL33</accession>
<feature type="region of interest" description="Disordered" evidence="1">
    <location>
        <begin position="136"/>
        <end position="183"/>
    </location>
</feature>
<dbReference type="Pfam" id="PF08378">
    <property type="entry name" value="NERD"/>
    <property type="match status" value="1"/>
</dbReference>
<gene>
    <name evidence="3" type="ORF">ACFQKB_22345</name>
</gene>
<comment type="caution">
    <text evidence="3">The sequence shown here is derived from an EMBL/GenBank/DDBJ whole genome shotgun (WGS) entry which is preliminary data.</text>
</comment>
<evidence type="ECO:0000259" key="2">
    <source>
        <dbReference type="Pfam" id="PF08378"/>
    </source>
</evidence>
<feature type="compositionally biased region" description="Basic residues" evidence="1">
    <location>
        <begin position="146"/>
        <end position="165"/>
    </location>
</feature>
<dbReference type="RefSeq" id="WP_375539150.1">
    <property type="nucleotide sequence ID" value="NZ_JBHSXS010000013.1"/>
</dbReference>
<name>A0ABW2CL33_9ACTN</name>
<evidence type="ECO:0000313" key="4">
    <source>
        <dbReference type="Proteomes" id="UP001596380"/>
    </source>
</evidence>
<evidence type="ECO:0000256" key="1">
    <source>
        <dbReference type="SAM" id="MobiDB-lite"/>
    </source>
</evidence>